<dbReference type="GO" id="GO:0000976">
    <property type="term" value="F:transcription cis-regulatory region binding"/>
    <property type="evidence" value="ECO:0007669"/>
    <property type="project" value="TreeGrafter"/>
</dbReference>
<feature type="domain" description="OmpR/PhoB-type" evidence="11">
    <location>
        <begin position="125"/>
        <end position="222"/>
    </location>
</feature>
<evidence type="ECO:0000256" key="2">
    <source>
        <dbReference type="ARBA" id="ARBA00022606"/>
    </source>
</evidence>
<evidence type="ECO:0000256" key="9">
    <source>
        <dbReference type="PROSITE-ProRule" id="PRU01091"/>
    </source>
</evidence>
<feature type="modified residue" description="4-aspartylphosphate" evidence="8">
    <location>
        <position position="52"/>
    </location>
</feature>
<dbReference type="PROSITE" id="PS50110">
    <property type="entry name" value="RESPONSE_REGULATORY"/>
    <property type="match status" value="1"/>
</dbReference>
<dbReference type="PANTHER" id="PTHR48111:SF2">
    <property type="entry name" value="RESPONSE REGULATOR SAER"/>
    <property type="match status" value="1"/>
</dbReference>
<dbReference type="Gene3D" id="3.40.50.2300">
    <property type="match status" value="1"/>
</dbReference>
<dbReference type="InterPro" id="IPR001867">
    <property type="entry name" value="OmpR/PhoB-type_DNA-bd"/>
</dbReference>
<dbReference type="InterPro" id="IPR001789">
    <property type="entry name" value="Sig_transdc_resp-reg_receiver"/>
</dbReference>
<dbReference type="InterPro" id="IPR011006">
    <property type="entry name" value="CheY-like_superfamily"/>
</dbReference>
<dbReference type="SMART" id="SM00862">
    <property type="entry name" value="Trans_reg_C"/>
    <property type="match status" value="1"/>
</dbReference>
<evidence type="ECO:0000313" key="12">
    <source>
        <dbReference type="EMBL" id="RAK43982.1"/>
    </source>
</evidence>
<evidence type="ECO:0000313" key="13">
    <source>
        <dbReference type="Proteomes" id="UP000249808"/>
    </source>
</evidence>
<dbReference type="InterPro" id="IPR039420">
    <property type="entry name" value="WalR-like"/>
</dbReference>
<dbReference type="Gene3D" id="1.10.10.10">
    <property type="entry name" value="Winged helix-like DNA-binding domain superfamily/Winged helix DNA-binding domain"/>
    <property type="match status" value="1"/>
</dbReference>
<dbReference type="AlphaFoldDB" id="A0A327ZNT1"/>
<dbReference type="GO" id="GO:0006355">
    <property type="term" value="P:regulation of DNA-templated transcription"/>
    <property type="evidence" value="ECO:0007669"/>
    <property type="project" value="InterPro"/>
</dbReference>
<proteinExistence type="predicted"/>
<evidence type="ECO:0000259" key="11">
    <source>
        <dbReference type="PROSITE" id="PS51755"/>
    </source>
</evidence>
<dbReference type="Pfam" id="PF00072">
    <property type="entry name" value="Response_reg"/>
    <property type="match status" value="1"/>
</dbReference>
<evidence type="ECO:0000256" key="3">
    <source>
        <dbReference type="ARBA" id="ARBA00023012"/>
    </source>
</evidence>
<keyword evidence="2" id="KW-0716">Sensory transduction</keyword>
<name>A0A327ZNT1_9STAP</name>
<keyword evidence="13" id="KW-1185">Reference proteome</keyword>
<sequence length="222" mass="25976">MTYNIMIVDDEENIVSFIQESLFLEGFNTIVAYNGREAIEKLNSSINLIILDIKMPYVDGFTVAEQISSTDIPIIFLTAKDNLDTRLKCFSLGAKDYIAKPFYMEELVVRIKNILNQQSDINHINNIRRYKDLVIDYDAFEISVNDNPIYLTKIEFEIIKLLSLNSNYYFSKEQIYDLVNLNKQGSTQVISEHIRKVRKKISKFSEYEYIDTKWGVGYKWLT</sequence>
<dbReference type="SUPFAM" id="SSF52172">
    <property type="entry name" value="CheY-like"/>
    <property type="match status" value="1"/>
</dbReference>
<dbReference type="PROSITE" id="PS51755">
    <property type="entry name" value="OMPR_PHOB"/>
    <property type="match status" value="1"/>
</dbReference>
<organism evidence="12 13">
    <name type="scientific">Macrococcus epidermidis</name>
    <dbReference type="NCBI Taxonomy" id="1902580"/>
    <lineage>
        <taxon>Bacteria</taxon>
        <taxon>Bacillati</taxon>
        <taxon>Bacillota</taxon>
        <taxon>Bacilli</taxon>
        <taxon>Bacillales</taxon>
        <taxon>Staphylococcaceae</taxon>
        <taxon>Macrococcus</taxon>
    </lineage>
</organism>
<dbReference type="RefSeq" id="WP_111716760.1">
    <property type="nucleotide sequence ID" value="NZ_JBHSSR010000016.1"/>
</dbReference>
<dbReference type="PANTHER" id="PTHR48111">
    <property type="entry name" value="REGULATOR OF RPOS"/>
    <property type="match status" value="1"/>
</dbReference>
<dbReference type="CDD" id="cd17574">
    <property type="entry name" value="REC_OmpR"/>
    <property type="match status" value="1"/>
</dbReference>
<accession>A0A327ZNT1</accession>
<evidence type="ECO:0000256" key="6">
    <source>
        <dbReference type="ARBA" id="ARBA00023163"/>
    </source>
</evidence>
<dbReference type="GO" id="GO:0000156">
    <property type="term" value="F:phosphorelay response regulator activity"/>
    <property type="evidence" value="ECO:0007669"/>
    <property type="project" value="TreeGrafter"/>
</dbReference>
<dbReference type="CDD" id="cd00383">
    <property type="entry name" value="trans_reg_C"/>
    <property type="match status" value="1"/>
</dbReference>
<gene>
    <name evidence="12" type="ORF">BHU61_10540</name>
</gene>
<dbReference type="GO" id="GO:0032993">
    <property type="term" value="C:protein-DNA complex"/>
    <property type="evidence" value="ECO:0007669"/>
    <property type="project" value="TreeGrafter"/>
</dbReference>
<keyword evidence="6" id="KW-0804">Transcription</keyword>
<comment type="caution">
    <text evidence="12">The sequence shown here is derived from an EMBL/GenBank/DDBJ whole genome shotgun (WGS) entry which is preliminary data.</text>
</comment>
<dbReference type="SMART" id="SM00448">
    <property type="entry name" value="REC"/>
    <property type="match status" value="1"/>
</dbReference>
<protein>
    <recommendedName>
        <fullName evidence="7">Response regulator SaeR</fullName>
    </recommendedName>
</protein>
<keyword evidence="5 9" id="KW-0238">DNA-binding</keyword>
<keyword evidence="3" id="KW-0902">Two-component regulatory system</keyword>
<dbReference type="Pfam" id="PF00486">
    <property type="entry name" value="Trans_reg_C"/>
    <property type="match status" value="1"/>
</dbReference>
<evidence type="ECO:0000256" key="4">
    <source>
        <dbReference type="ARBA" id="ARBA00023015"/>
    </source>
</evidence>
<evidence type="ECO:0000256" key="5">
    <source>
        <dbReference type="ARBA" id="ARBA00023125"/>
    </source>
</evidence>
<keyword evidence="4" id="KW-0805">Transcription regulation</keyword>
<dbReference type="GO" id="GO:0005829">
    <property type="term" value="C:cytosol"/>
    <property type="evidence" value="ECO:0007669"/>
    <property type="project" value="TreeGrafter"/>
</dbReference>
<evidence type="ECO:0000256" key="8">
    <source>
        <dbReference type="PROSITE-ProRule" id="PRU00169"/>
    </source>
</evidence>
<evidence type="ECO:0000256" key="7">
    <source>
        <dbReference type="ARBA" id="ARBA00040348"/>
    </source>
</evidence>
<reference evidence="12 13" key="1">
    <citation type="journal article" date="2018" name="Front. Microbiol.">
        <title>Description and Comparative Genomics of Macrococcus caseolyticus subsp. hominis subsp. nov., Macrococcus goetzii sp. nov., Macrococcus epidermidis sp. nov., and Macrococcus bohemicus sp. nov., Novel Macrococci From Human Clinical Material With Virulence Potential and Suspected Uptake of Foreign DNA by Natural Transformation.</title>
        <authorList>
            <person name="Maslanova I."/>
            <person name="Wertheimer Z."/>
            <person name="Sedlacek I."/>
            <person name="Svec P."/>
            <person name="Indrakova A."/>
            <person name="Kovarovic V."/>
            <person name="Schumann P."/>
            <person name="Sproer C."/>
            <person name="Kralova S."/>
            <person name="Sedo O."/>
            <person name="Kristofova L."/>
            <person name="Vrbovska V."/>
            <person name="Fuzik T."/>
            <person name="Petras P."/>
            <person name="Zdrahal Z."/>
            <person name="Ruzickova V."/>
            <person name="Doskar J."/>
            <person name="Pantucek R."/>
        </authorList>
    </citation>
    <scope>NUCLEOTIDE SEQUENCE [LARGE SCALE GENOMIC DNA]</scope>
    <source>
        <strain evidence="12 13">01/688</strain>
    </source>
</reference>
<dbReference type="Proteomes" id="UP000249808">
    <property type="component" value="Unassembled WGS sequence"/>
</dbReference>
<dbReference type="InterPro" id="IPR036388">
    <property type="entry name" value="WH-like_DNA-bd_sf"/>
</dbReference>
<dbReference type="EMBL" id="PZJH01000006">
    <property type="protein sequence ID" value="RAK43982.1"/>
    <property type="molecule type" value="Genomic_DNA"/>
</dbReference>
<keyword evidence="1 8" id="KW-0597">Phosphoprotein</keyword>
<feature type="DNA-binding region" description="OmpR/PhoB-type" evidence="9">
    <location>
        <begin position="125"/>
        <end position="222"/>
    </location>
</feature>
<evidence type="ECO:0000259" key="10">
    <source>
        <dbReference type="PROSITE" id="PS50110"/>
    </source>
</evidence>
<evidence type="ECO:0000256" key="1">
    <source>
        <dbReference type="ARBA" id="ARBA00022553"/>
    </source>
</evidence>
<feature type="domain" description="Response regulatory" evidence="10">
    <location>
        <begin position="4"/>
        <end position="115"/>
    </location>
</feature>